<accession>A0ABW6A4I6</accession>
<gene>
    <name evidence="3" type="ORF">ACFS6H_04585</name>
</gene>
<evidence type="ECO:0000313" key="4">
    <source>
        <dbReference type="Proteomes" id="UP001597511"/>
    </source>
</evidence>
<feature type="chain" id="PRO_5047070276" evidence="1">
    <location>
        <begin position="23"/>
        <end position="614"/>
    </location>
</feature>
<dbReference type="Gene3D" id="2.60.120.260">
    <property type="entry name" value="Galactose-binding domain-like"/>
    <property type="match status" value="1"/>
</dbReference>
<evidence type="ECO:0000259" key="2">
    <source>
        <dbReference type="Pfam" id="PF18962"/>
    </source>
</evidence>
<keyword evidence="1" id="KW-0732">Signal</keyword>
<evidence type="ECO:0000313" key="3">
    <source>
        <dbReference type="EMBL" id="MFD2918977.1"/>
    </source>
</evidence>
<dbReference type="EMBL" id="JBHUOZ010000001">
    <property type="protein sequence ID" value="MFD2918977.1"/>
    <property type="molecule type" value="Genomic_DNA"/>
</dbReference>
<dbReference type="Pfam" id="PF18962">
    <property type="entry name" value="Por_Secre_tail"/>
    <property type="match status" value="1"/>
</dbReference>
<reference evidence="4" key="1">
    <citation type="journal article" date="2019" name="Int. J. Syst. Evol. Microbiol.">
        <title>The Global Catalogue of Microorganisms (GCM) 10K type strain sequencing project: providing services to taxonomists for standard genome sequencing and annotation.</title>
        <authorList>
            <consortium name="The Broad Institute Genomics Platform"/>
            <consortium name="The Broad Institute Genome Sequencing Center for Infectious Disease"/>
            <person name="Wu L."/>
            <person name="Ma J."/>
        </authorList>
    </citation>
    <scope>NUCLEOTIDE SEQUENCE [LARGE SCALE GENOMIC DNA]</scope>
    <source>
        <strain evidence="4">KCTC 23299</strain>
    </source>
</reference>
<feature type="signal peptide" evidence="1">
    <location>
        <begin position="1"/>
        <end position="22"/>
    </location>
</feature>
<dbReference type="InterPro" id="IPR026444">
    <property type="entry name" value="Secre_tail"/>
</dbReference>
<dbReference type="RefSeq" id="WP_386095680.1">
    <property type="nucleotide sequence ID" value="NZ_JBHUOZ010000001.1"/>
</dbReference>
<proteinExistence type="predicted"/>
<name>A0ABW6A4I6_9BACT</name>
<protein>
    <submittedName>
        <fullName evidence="3">T9SS type A sorting domain-containing protein</fullName>
    </submittedName>
</protein>
<dbReference type="Proteomes" id="UP001597511">
    <property type="component" value="Unassembled WGS sequence"/>
</dbReference>
<evidence type="ECO:0000256" key="1">
    <source>
        <dbReference type="SAM" id="SignalP"/>
    </source>
</evidence>
<dbReference type="NCBIfam" id="TIGR04183">
    <property type="entry name" value="Por_Secre_tail"/>
    <property type="match status" value="1"/>
</dbReference>
<dbReference type="Gene3D" id="2.60.40.10">
    <property type="entry name" value="Immunoglobulins"/>
    <property type="match status" value="2"/>
</dbReference>
<dbReference type="InterPro" id="IPR013783">
    <property type="entry name" value="Ig-like_fold"/>
</dbReference>
<comment type="caution">
    <text evidence="3">The sequence shown here is derived from an EMBL/GenBank/DDBJ whole genome shotgun (WGS) entry which is preliminary data.</text>
</comment>
<keyword evidence="4" id="KW-1185">Reference proteome</keyword>
<sequence length="614" mass="66187">MKTNVLFCIAILCTLLGVQLNAQTITSAGKNQLVTSNSASLLGTISGNGNNYTWSVQTSPAGAPAASFSSTTSLNPTISNLVNGTYKLRFAGNGANNYKEVYLYVTGSRGAPLINIDFGTGTTSQTLSSYLASVGNAGTTGLNYQHNGTQCPNDGFYSILPRSNGTCFSSSWIDVSDHTGNTNGRYLIVNANNQTAGTYYEQNITNLCSGNAYEFSVWIANLNRIGNTTCGSAGFALPNITFSFYDGNTLVTSKSTGSVPLVATTESDPWKRYAATVKVPNGVSQLRVVMTSNIGGCGVDFGLDDIQLTSYGPSISINIQGGTPVPGGTVFERPYTSSFSLQASAQAARLDDGTDYTYATPTYQWQRKNSTTGVWENVSGRTTLQYAVTGFNRTDTGWYRIVMANTGNIDNSNCRVISNEVYLKGPDEATLPITLGAFTVSKQNNSALLKWTTLNEKENAYFEIYRSLNGVDFERVGTVAGSGTTGLTNNYQYSDDINGLSGIIYYRLKDIDFDGNGTFSKIISLRGENNATAIAVYPNPFVGDIKVTVNSSREQLANIRLTNIAGQVLVNKQVMIQRGQNIVVLPELNRLQKGLYVVEFVSDETRVVEKILKK</sequence>
<feature type="domain" description="Secretion system C-terminal sorting" evidence="2">
    <location>
        <begin position="536"/>
        <end position="611"/>
    </location>
</feature>
<organism evidence="3 4">
    <name type="scientific">Terrimonas rubra</name>
    <dbReference type="NCBI Taxonomy" id="1035890"/>
    <lineage>
        <taxon>Bacteria</taxon>
        <taxon>Pseudomonadati</taxon>
        <taxon>Bacteroidota</taxon>
        <taxon>Chitinophagia</taxon>
        <taxon>Chitinophagales</taxon>
        <taxon>Chitinophagaceae</taxon>
        <taxon>Terrimonas</taxon>
    </lineage>
</organism>